<keyword evidence="3" id="KW-1185">Reference proteome</keyword>
<feature type="compositionally biased region" description="Polar residues" evidence="1">
    <location>
        <begin position="76"/>
        <end position="86"/>
    </location>
</feature>
<dbReference type="GO" id="GO:0000175">
    <property type="term" value="F:3'-5'-RNA exonuclease activity"/>
    <property type="evidence" value="ECO:0007669"/>
    <property type="project" value="TreeGrafter"/>
</dbReference>
<dbReference type="AlphaFoldDB" id="A0A1A8YZ80"/>
<dbReference type="PANTHER" id="PTHR12121:SF34">
    <property type="entry name" value="PROTEIN ANGEL"/>
    <property type="match status" value="1"/>
</dbReference>
<accession>A0A1A8YZ80</accession>
<name>A0A1A8YZ80_PLAOA</name>
<proteinExistence type="predicted"/>
<dbReference type="InterPro" id="IPR036691">
    <property type="entry name" value="Endo/exonu/phosph_ase_sf"/>
</dbReference>
<organism evidence="2 3">
    <name type="scientific">Plasmodium ovale wallikeri</name>
    <dbReference type="NCBI Taxonomy" id="864142"/>
    <lineage>
        <taxon>Eukaryota</taxon>
        <taxon>Sar</taxon>
        <taxon>Alveolata</taxon>
        <taxon>Apicomplexa</taxon>
        <taxon>Aconoidasida</taxon>
        <taxon>Haemosporida</taxon>
        <taxon>Plasmodiidae</taxon>
        <taxon>Plasmodium</taxon>
        <taxon>Plasmodium (Plasmodium)</taxon>
    </lineage>
</organism>
<evidence type="ECO:0000313" key="3">
    <source>
        <dbReference type="Proteomes" id="UP000078555"/>
    </source>
</evidence>
<evidence type="ECO:0000313" key="2">
    <source>
        <dbReference type="EMBL" id="SBT36910.1"/>
    </source>
</evidence>
<protein>
    <submittedName>
        <fullName evidence="2">DNase I-like protein, putative</fullName>
    </submittedName>
</protein>
<dbReference type="PANTHER" id="PTHR12121">
    <property type="entry name" value="CARBON CATABOLITE REPRESSOR PROTEIN 4"/>
    <property type="match status" value="1"/>
</dbReference>
<feature type="region of interest" description="Disordered" evidence="1">
    <location>
        <begin position="383"/>
        <end position="431"/>
    </location>
</feature>
<reference evidence="3" key="1">
    <citation type="submission" date="2016-05" db="EMBL/GenBank/DDBJ databases">
        <authorList>
            <person name="Naeem Raeece"/>
        </authorList>
    </citation>
    <scope>NUCLEOTIDE SEQUENCE [LARGE SCALE GENOMIC DNA]</scope>
</reference>
<dbReference type="Gene3D" id="3.60.10.10">
    <property type="entry name" value="Endonuclease/exonuclease/phosphatase"/>
    <property type="match status" value="1"/>
</dbReference>
<dbReference type="SUPFAM" id="SSF56219">
    <property type="entry name" value="DNase I-like"/>
    <property type="match status" value="1"/>
</dbReference>
<evidence type="ECO:0000256" key="1">
    <source>
        <dbReference type="SAM" id="MobiDB-lite"/>
    </source>
</evidence>
<dbReference type="EMBL" id="FLRD01000100">
    <property type="protein sequence ID" value="SBT36910.1"/>
    <property type="molecule type" value="Genomic_DNA"/>
</dbReference>
<sequence length="807" mass="95467">MFCSRNSVISFFLKKRYIVNRLKNENKIFCCTYIRNDICIGKDNLRAKIANTSIRRFHSHPKYNAVDVTREDKITASHSRSGNNSEKGGKRGEVRSDRKLENYTRINEETSNMDHYPGNCGDINCMIRERQFIRKKFEPISKDNSDMMLTRECVNNSELIKYTKKKKKKKYIYIFKEFSIFSFNILANSLVDYKYDSHCSNVMDWVNRKEFIYENIIKKLSDIICLQEIEESYFIELESKLKLLHYKGLFLKKKKETCKDGICIFYNTKTFELLFFDEVIYDKSFFFKKWHVGLIVALKNLHSKRIEYYDKDTNRSEGNMSENNNWKDTTSFTSKINDIVIVSNTHLIFDSCKGDVKLYQLCYMTYRLIVMMNKCINYLKSNRKGAGTRTGEKEEIGKMGEVGKTGEADQEEADHEEADHEEADHEEADHEEAYHEAGQEEAYQEGEACQTGEYQRQRSSVLKPSIIFCGDFNITPNSLLYYYIINRYINLKKTNLKNISGQYLMFKKQYYFYSYLNGNQIRNMFEENIVNDLKYEKYNSLVENMKEESLFSFFKNEDILDAEYLINTFSENKGDYLKNYNSYEYTPNILQSAEEFKLPFKKGIMRRKCTHAPIEQARKDEEEVSREFLQFADNEGKCDRNKMEELYKANTKKERKVDNNTEKNKGEDFILYYPLYFESIYNSCYENREEKPCYKYDDIDKLNSKENNLVLSNMPFTVFHGNQKGCKISCTPFPPFDELAKYGCLPNEVHTMGNKKAFNDVIHYAHSCIFLLSPSFLYYTARLHPFQKYSASDHLYLHATLVRRTDE</sequence>
<feature type="region of interest" description="Disordered" evidence="1">
    <location>
        <begin position="68"/>
        <end position="102"/>
    </location>
</feature>
<dbReference type="InterPro" id="IPR050410">
    <property type="entry name" value="CCR4/nocturin_mRNA_transcr"/>
</dbReference>
<dbReference type="Proteomes" id="UP000078555">
    <property type="component" value="Unassembled WGS sequence"/>
</dbReference>
<feature type="compositionally biased region" description="Basic and acidic residues" evidence="1">
    <location>
        <begin position="87"/>
        <end position="102"/>
    </location>
</feature>
<feature type="compositionally biased region" description="Acidic residues" evidence="1">
    <location>
        <begin position="408"/>
        <end position="426"/>
    </location>
</feature>
<gene>
    <name evidence="2" type="ORF">POVWA1_034990</name>
</gene>